<keyword evidence="2 5" id="KW-0812">Transmembrane</keyword>
<evidence type="ECO:0008006" key="8">
    <source>
        <dbReference type="Google" id="ProtNLM"/>
    </source>
</evidence>
<dbReference type="EMBL" id="JACVVK020000113">
    <property type="protein sequence ID" value="KAK7491564.1"/>
    <property type="molecule type" value="Genomic_DNA"/>
</dbReference>
<dbReference type="AlphaFoldDB" id="A0ABD0KWF8"/>
<feature type="transmembrane region" description="Helical" evidence="5">
    <location>
        <begin position="175"/>
        <end position="196"/>
    </location>
</feature>
<dbReference type="GO" id="GO:0016020">
    <property type="term" value="C:membrane"/>
    <property type="evidence" value="ECO:0007669"/>
    <property type="project" value="UniProtKB-SubCell"/>
</dbReference>
<dbReference type="InterPro" id="IPR036259">
    <property type="entry name" value="MFS_trans_sf"/>
</dbReference>
<dbReference type="PROSITE" id="PS51257">
    <property type="entry name" value="PROKAR_LIPOPROTEIN"/>
    <property type="match status" value="1"/>
</dbReference>
<evidence type="ECO:0000256" key="2">
    <source>
        <dbReference type="ARBA" id="ARBA00022692"/>
    </source>
</evidence>
<comment type="caution">
    <text evidence="6">The sequence shown here is derived from an EMBL/GenBank/DDBJ whole genome shotgun (WGS) entry which is preliminary data.</text>
</comment>
<keyword evidence="4 5" id="KW-0472">Membrane</keyword>
<evidence type="ECO:0000313" key="6">
    <source>
        <dbReference type="EMBL" id="KAK7491564.1"/>
    </source>
</evidence>
<feature type="transmembrane region" description="Helical" evidence="5">
    <location>
        <begin position="374"/>
        <end position="396"/>
    </location>
</feature>
<gene>
    <name evidence="6" type="ORF">BaRGS_00017203</name>
</gene>
<dbReference type="SUPFAM" id="SSF103473">
    <property type="entry name" value="MFS general substrate transporter"/>
    <property type="match status" value="1"/>
</dbReference>
<dbReference type="Gene3D" id="1.20.1250.20">
    <property type="entry name" value="MFS general substrate transporter like domains"/>
    <property type="match status" value="1"/>
</dbReference>
<protein>
    <recommendedName>
        <fullName evidence="8">Major facilitator superfamily (MFS) profile domain-containing protein</fullName>
    </recommendedName>
</protein>
<feature type="transmembrane region" description="Helical" evidence="5">
    <location>
        <begin position="208"/>
        <end position="230"/>
    </location>
</feature>
<accession>A0ABD0KWF8</accession>
<comment type="subcellular location">
    <subcellularLocation>
        <location evidence="1">Membrane</location>
        <topology evidence="1">Multi-pass membrane protein</topology>
    </subcellularLocation>
</comment>
<feature type="transmembrane region" description="Helical" evidence="5">
    <location>
        <begin position="151"/>
        <end position="169"/>
    </location>
</feature>
<proteinExistence type="predicted"/>
<feature type="transmembrane region" description="Helical" evidence="5">
    <location>
        <begin position="346"/>
        <end position="367"/>
    </location>
</feature>
<dbReference type="InterPro" id="IPR005828">
    <property type="entry name" value="MFS_sugar_transport-like"/>
</dbReference>
<sequence>MKFDEVLEKTGQFGLYQKRLLFLVCLTAACVIMQNLSPVFTMNMPSHRCKIPGYPNDTYEIQNDYHRSLINRTIPLQSDGSYAECSIYSSGGEEPPESTHNRTETSCSEWLNLVCENKIYRSHSNMMLFAGRITGAFLNGAGGDYFGRRRVFMVMMVVMSASAIGMIFMNSLPLLMFLRFTVGGAALASYLCNVVIVMELVGPAYRRWAQVGLEVSSISINLLATLFAYLLRDWRHFQATVAAFIPESTRWLMSKGRMSAAQKIIDGMARTNGVSPAPQVELVDDVKQKKPDDADSPDNRVISPLELFRIPRLFLRYTLLYCSWICIVMCLYGLMLNVSNMSGDIFVNFGIMSALNILSLLIFTLLNERVGRRLFLVGTTGVGGLACLATIIPVVLLVGNDWILRGLSLGGRMFISAAMSGIYIMSPELFPTVLRSFGLGSCSMMSNIGGLVSPYVADLNTYVSGVWGPALPQVVFGIAGVTTAGMVLVLPETRGRHLPETVRDAEMFG</sequence>
<name>A0ABD0KWF8_9CAEN</name>
<keyword evidence="7" id="KW-1185">Reference proteome</keyword>
<feature type="non-terminal residue" evidence="6">
    <location>
        <position position="509"/>
    </location>
</feature>
<evidence type="ECO:0000256" key="4">
    <source>
        <dbReference type="ARBA" id="ARBA00023136"/>
    </source>
</evidence>
<reference evidence="6 7" key="1">
    <citation type="journal article" date="2023" name="Sci. Data">
        <title>Genome assembly of the Korean intertidal mud-creeper Batillaria attramentaria.</title>
        <authorList>
            <person name="Patra A.K."/>
            <person name="Ho P.T."/>
            <person name="Jun S."/>
            <person name="Lee S.J."/>
            <person name="Kim Y."/>
            <person name="Won Y.J."/>
        </authorList>
    </citation>
    <scope>NUCLEOTIDE SEQUENCE [LARGE SCALE GENOMIC DNA]</scope>
    <source>
        <strain evidence="6">Wonlab-2016</strain>
    </source>
</reference>
<evidence type="ECO:0000256" key="1">
    <source>
        <dbReference type="ARBA" id="ARBA00004141"/>
    </source>
</evidence>
<dbReference type="Pfam" id="PF00083">
    <property type="entry name" value="Sugar_tr"/>
    <property type="match status" value="1"/>
</dbReference>
<dbReference type="PANTHER" id="PTHR24064">
    <property type="entry name" value="SOLUTE CARRIER FAMILY 22 MEMBER"/>
    <property type="match status" value="1"/>
</dbReference>
<evidence type="ECO:0000313" key="7">
    <source>
        <dbReference type="Proteomes" id="UP001519460"/>
    </source>
</evidence>
<feature type="transmembrane region" description="Helical" evidence="5">
    <location>
        <begin position="402"/>
        <end position="425"/>
    </location>
</feature>
<feature type="transmembrane region" description="Helical" evidence="5">
    <location>
        <begin position="437"/>
        <end position="457"/>
    </location>
</feature>
<feature type="transmembrane region" description="Helical" evidence="5">
    <location>
        <begin position="313"/>
        <end position="334"/>
    </location>
</feature>
<evidence type="ECO:0000256" key="3">
    <source>
        <dbReference type="ARBA" id="ARBA00022989"/>
    </source>
</evidence>
<organism evidence="6 7">
    <name type="scientific">Batillaria attramentaria</name>
    <dbReference type="NCBI Taxonomy" id="370345"/>
    <lineage>
        <taxon>Eukaryota</taxon>
        <taxon>Metazoa</taxon>
        <taxon>Spiralia</taxon>
        <taxon>Lophotrochozoa</taxon>
        <taxon>Mollusca</taxon>
        <taxon>Gastropoda</taxon>
        <taxon>Caenogastropoda</taxon>
        <taxon>Sorbeoconcha</taxon>
        <taxon>Cerithioidea</taxon>
        <taxon>Batillariidae</taxon>
        <taxon>Batillaria</taxon>
    </lineage>
</organism>
<feature type="transmembrane region" description="Helical" evidence="5">
    <location>
        <begin position="20"/>
        <end position="40"/>
    </location>
</feature>
<evidence type="ECO:0000256" key="5">
    <source>
        <dbReference type="SAM" id="Phobius"/>
    </source>
</evidence>
<dbReference type="Proteomes" id="UP001519460">
    <property type="component" value="Unassembled WGS sequence"/>
</dbReference>
<feature type="transmembrane region" description="Helical" evidence="5">
    <location>
        <begin position="469"/>
        <end position="490"/>
    </location>
</feature>
<keyword evidence="3 5" id="KW-1133">Transmembrane helix</keyword>